<dbReference type="EMBL" id="JAPWTJ010002364">
    <property type="protein sequence ID" value="KAJ8966468.1"/>
    <property type="molecule type" value="Genomic_DNA"/>
</dbReference>
<protein>
    <recommendedName>
        <fullName evidence="10">C2H2-type domain-containing protein</fullName>
    </recommendedName>
</protein>
<keyword evidence="3 8" id="KW-0863">Zinc-finger</keyword>
<evidence type="ECO:0000259" key="10">
    <source>
        <dbReference type="PROSITE" id="PS50157"/>
    </source>
</evidence>
<dbReference type="PANTHER" id="PTHR46179">
    <property type="entry name" value="ZINC FINGER PROTEIN"/>
    <property type="match status" value="1"/>
</dbReference>
<comment type="caution">
    <text evidence="11">The sequence shown here is derived from an EMBL/GenBank/DDBJ whole genome shotgun (WGS) entry which is preliminary data.</text>
</comment>
<dbReference type="SUPFAM" id="SSF57667">
    <property type="entry name" value="beta-beta-alpha zinc fingers"/>
    <property type="match status" value="2"/>
</dbReference>
<keyword evidence="5" id="KW-0805">Transcription regulation</keyword>
<feature type="compositionally biased region" description="Basic residues" evidence="9">
    <location>
        <begin position="246"/>
        <end position="258"/>
    </location>
</feature>
<reference evidence="11" key="1">
    <citation type="journal article" date="2023" name="Insect Mol. Biol.">
        <title>Genome sequencing provides insights into the evolution of gene families encoding plant cell wall-degrading enzymes in longhorned beetles.</title>
        <authorList>
            <person name="Shin N.R."/>
            <person name="Okamura Y."/>
            <person name="Kirsch R."/>
            <person name="Pauchet Y."/>
        </authorList>
    </citation>
    <scope>NUCLEOTIDE SEQUENCE</scope>
    <source>
        <strain evidence="11">MMC_N1</strain>
    </source>
</reference>
<feature type="domain" description="C2H2-type" evidence="10">
    <location>
        <begin position="79"/>
        <end position="104"/>
    </location>
</feature>
<accession>A0ABQ9IVU1</accession>
<name>A0ABQ9IVU1_9CUCU</name>
<organism evidence="11 12">
    <name type="scientific">Molorchus minor</name>
    <dbReference type="NCBI Taxonomy" id="1323400"/>
    <lineage>
        <taxon>Eukaryota</taxon>
        <taxon>Metazoa</taxon>
        <taxon>Ecdysozoa</taxon>
        <taxon>Arthropoda</taxon>
        <taxon>Hexapoda</taxon>
        <taxon>Insecta</taxon>
        <taxon>Pterygota</taxon>
        <taxon>Neoptera</taxon>
        <taxon>Endopterygota</taxon>
        <taxon>Coleoptera</taxon>
        <taxon>Polyphaga</taxon>
        <taxon>Cucujiformia</taxon>
        <taxon>Chrysomeloidea</taxon>
        <taxon>Cerambycidae</taxon>
        <taxon>Lamiinae</taxon>
        <taxon>Monochamini</taxon>
        <taxon>Molorchus</taxon>
    </lineage>
</organism>
<evidence type="ECO:0000256" key="6">
    <source>
        <dbReference type="ARBA" id="ARBA00023163"/>
    </source>
</evidence>
<dbReference type="Gene3D" id="3.30.160.60">
    <property type="entry name" value="Classic Zinc Finger"/>
    <property type="match status" value="5"/>
</dbReference>
<evidence type="ECO:0000256" key="9">
    <source>
        <dbReference type="SAM" id="MobiDB-lite"/>
    </source>
</evidence>
<feature type="domain" description="C2H2-type" evidence="10">
    <location>
        <begin position="18"/>
        <end position="47"/>
    </location>
</feature>
<evidence type="ECO:0000256" key="1">
    <source>
        <dbReference type="ARBA" id="ARBA00004123"/>
    </source>
</evidence>
<evidence type="ECO:0000256" key="2">
    <source>
        <dbReference type="ARBA" id="ARBA00022723"/>
    </source>
</evidence>
<keyword evidence="12" id="KW-1185">Reference proteome</keyword>
<keyword evidence="4" id="KW-0862">Zinc</keyword>
<dbReference type="SMART" id="SM00355">
    <property type="entry name" value="ZnF_C2H2"/>
    <property type="match status" value="6"/>
</dbReference>
<feature type="domain" description="C2H2-type" evidence="10">
    <location>
        <begin position="180"/>
        <end position="210"/>
    </location>
</feature>
<feature type="region of interest" description="Disordered" evidence="9">
    <location>
        <begin position="239"/>
        <end position="267"/>
    </location>
</feature>
<evidence type="ECO:0000256" key="3">
    <source>
        <dbReference type="ARBA" id="ARBA00022771"/>
    </source>
</evidence>
<evidence type="ECO:0000256" key="7">
    <source>
        <dbReference type="ARBA" id="ARBA00023242"/>
    </source>
</evidence>
<dbReference type="Pfam" id="PF00096">
    <property type="entry name" value="zf-C2H2"/>
    <property type="match status" value="4"/>
</dbReference>
<sequence>MELATSYESLDLSKYKLYVCPMNDCNAIYTKPCKLTVHIRKHTGERPFECDVEGCSSSYRTIAHMKRHKCLVHEKACEVTCNVKDCGLVFNNKYSLKKHYNRIHITANYPFQCPQCPEGFKKQWELFEHIYSHTGELPFNMIKLLTHFINVKYVKNFSQKKSNLKQHYLSHVEDSEADSYTCPYEGCERNYKYKKNLTYHIAAFHEKINESVRLRCTEPGCEQLLKSKKNLKQHLLNMHSGLQKEKKPRKPRKDKGIKKGPVTSLVS</sequence>
<dbReference type="PROSITE" id="PS50157">
    <property type="entry name" value="ZINC_FINGER_C2H2_2"/>
    <property type="match status" value="5"/>
</dbReference>
<keyword evidence="7" id="KW-0539">Nucleus</keyword>
<comment type="subcellular location">
    <subcellularLocation>
        <location evidence="1">Nucleus</location>
    </subcellularLocation>
</comment>
<feature type="domain" description="C2H2-type" evidence="10">
    <location>
        <begin position="111"/>
        <end position="138"/>
    </location>
</feature>
<evidence type="ECO:0000256" key="4">
    <source>
        <dbReference type="ARBA" id="ARBA00022833"/>
    </source>
</evidence>
<proteinExistence type="predicted"/>
<evidence type="ECO:0000256" key="8">
    <source>
        <dbReference type="PROSITE-ProRule" id="PRU00042"/>
    </source>
</evidence>
<evidence type="ECO:0000256" key="5">
    <source>
        <dbReference type="ARBA" id="ARBA00023015"/>
    </source>
</evidence>
<evidence type="ECO:0000313" key="12">
    <source>
        <dbReference type="Proteomes" id="UP001162164"/>
    </source>
</evidence>
<dbReference type="InterPro" id="IPR013087">
    <property type="entry name" value="Znf_C2H2_type"/>
</dbReference>
<keyword evidence="2" id="KW-0479">Metal-binding</keyword>
<gene>
    <name evidence="11" type="ORF">NQ317_011455</name>
</gene>
<feature type="domain" description="C2H2-type" evidence="10">
    <location>
        <begin position="214"/>
        <end position="244"/>
    </location>
</feature>
<dbReference type="PANTHER" id="PTHR46179:SF13">
    <property type="entry name" value="C2H2-TYPE DOMAIN-CONTAINING PROTEIN"/>
    <property type="match status" value="1"/>
</dbReference>
<evidence type="ECO:0000313" key="11">
    <source>
        <dbReference type="EMBL" id="KAJ8966468.1"/>
    </source>
</evidence>
<dbReference type="InterPro" id="IPR051061">
    <property type="entry name" value="Zinc_finger_trans_reg"/>
</dbReference>
<dbReference type="PROSITE" id="PS00028">
    <property type="entry name" value="ZINC_FINGER_C2H2_1"/>
    <property type="match status" value="6"/>
</dbReference>
<dbReference type="Proteomes" id="UP001162164">
    <property type="component" value="Unassembled WGS sequence"/>
</dbReference>
<keyword evidence="6" id="KW-0804">Transcription</keyword>
<dbReference type="InterPro" id="IPR036236">
    <property type="entry name" value="Znf_C2H2_sf"/>
</dbReference>